<dbReference type="EMBL" id="CP111014">
    <property type="protein sequence ID" value="WAQ99380.1"/>
    <property type="molecule type" value="Genomic_DNA"/>
</dbReference>
<feature type="compositionally biased region" description="Polar residues" evidence="1">
    <location>
        <begin position="58"/>
        <end position="68"/>
    </location>
</feature>
<sequence>VPVDDGGVCAGWRADCGRHRVSRPAHSEEEEEEKGAGGEQGDLFQMYEGMRKPPDYNQLFSQRPTSASRAHDHTNETETKLPPDDLSVDLNDAREMQSVPPPSFHASRGYPERAPTTVIVAQSPVREG</sequence>
<dbReference type="Proteomes" id="UP001164746">
    <property type="component" value="Chromosome 3"/>
</dbReference>
<proteinExistence type="predicted"/>
<feature type="non-terminal residue" evidence="2">
    <location>
        <position position="1"/>
    </location>
</feature>
<evidence type="ECO:0000313" key="2">
    <source>
        <dbReference type="EMBL" id="WAQ99380.1"/>
    </source>
</evidence>
<protein>
    <submittedName>
        <fullName evidence="2">Uncharacterized protein</fullName>
    </submittedName>
</protein>
<evidence type="ECO:0000256" key="1">
    <source>
        <dbReference type="SAM" id="MobiDB-lite"/>
    </source>
</evidence>
<name>A0ABY7DWR2_MYAAR</name>
<organism evidence="2 3">
    <name type="scientific">Mya arenaria</name>
    <name type="common">Soft-shell clam</name>
    <dbReference type="NCBI Taxonomy" id="6604"/>
    <lineage>
        <taxon>Eukaryota</taxon>
        <taxon>Metazoa</taxon>
        <taxon>Spiralia</taxon>
        <taxon>Lophotrochozoa</taxon>
        <taxon>Mollusca</taxon>
        <taxon>Bivalvia</taxon>
        <taxon>Autobranchia</taxon>
        <taxon>Heteroconchia</taxon>
        <taxon>Euheterodonta</taxon>
        <taxon>Imparidentia</taxon>
        <taxon>Neoheterodontei</taxon>
        <taxon>Myida</taxon>
        <taxon>Myoidea</taxon>
        <taxon>Myidae</taxon>
        <taxon>Mya</taxon>
    </lineage>
</organism>
<gene>
    <name evidence="2" type="ORF">MAR_023753</name>
</gene>
<reference evidence="2" key="1">
    <citation type="submission" date="2022-11" db="EMBL/GenBank/DDBJ databases">
        <title>Centuries of genome instability and evolution in soft-shell clam transmissible cancer (bioRxiv).</title>
        <authorList>
            <person name="Hart S.F.M."/>
            <person name="Yonemitsu M.A."/>
            <person name="Giersch R.M."/>
            <person name="Beal B.F."/>
            <person name="Arriagada G."/>
            <person name="Davis B.W."/>
            <person name="Ostrander E.A."/>
            <person name="Goff S.P."/>
            <person name="Metzger M.J."/>
        </authorList>
    </citation>
    <scope>NUCLEOTIDE SEQUENCE</scope>
    <source>
        <strain evidence="2">MELC-2E11</strain>
        <tissue evidence="2">Siphon/mantle</tissue>
    </source>
</reference>
<keyword evidence="3" id="KW-1185">Reference proteome</keyword>
<feature type="compositionally biased region" description="Basic and acidic residues" evidence="1">
    <location>
        <begin position="69"/>
        <end position="83"/>
    </location>
</feature>
<accession>A0ABY7DWR2</accession>
<feature type="region of interest" description="Disordered" evidence="1">
    <location>
        <begin position="1"/>
        <end position="128"/>
    </location>
</feature>
<evidence type="ECO:0000313" key="3">
    <source>
        <dbReference type="Proteomes" id="UP001164746"/>
    </source>
</evidence>